<dbReference type="Pfam" id="PF02518">
    <property type="entry name" value="HATPase_c"/>
    <property type="match status" value="1"/>
</dbReference>
<dbReference type="InterPro" id="IPR050351">
    <property type="entry name" value="BphY/WalK/GraS-like"/>
</dbReference>
<dbReference type="PROSITE" id="PS50109">
    <property type="entry name" value="HIS_KIN"/>
    <property type="match status" value="1"/>
</dbReference>
<dbReference type="STRING" id="642780.SAMN04488570_3231"/>
<evidence type="ECO:0000256" key="6">
    <source>
        <dbReference type="ARBA" id="ARBA00022679"/>
    </source>
</evidence>
<feature type="transmembrane region" description="Helical" evidence="15">
    <location>
        <begin position="47"/>
        <end position="67"/>
    </location>
</feature>
<evidence type="ECO:0000256" key="11">
    <source>
        <dbReference type="ARBA" id="ARBA00022989"/>
    </source>
</evidence>
<keyword evidence="19" id="KW-1185">Reference proteome</keyword>
<evidence type="ECO:0000256" key="5">
    <source>
        <dbReference type="ARBA" id="ARBA00022553"/>
    </source>
</evidence>
<evidence type="ECO:0000256" key="4">
    <source>
        <dbReference type="ARBA" id="ARBA00012438"/>
    </source>
</evidence>
<evidence type="ECO:0000256" key="2">
    <source>
        <dbReference type="ARBA" id="ARBA00004141"/>
    </source>
</evidence>
<dbReference type="CDD" id="cd00075">
    <property type="entry name" value="HATPase"/>
    <property type="match status" value="1"/>
</dbReference>
<evidence type="ECO:0000256" key="3">
    <source>
        <dbReference type="ARBA" id="ARBA00004236"/>
    </source>
</evidence>
<dbReference type="Gene3D" id="3.30.565.10">
    <property type="entry name" value="Histidine kinase-like ATPase, C-terminal domain"/>
    <property type="match status" value="1"/>
</dbReference>
<evidence type="ECO:0000256" key="8">
    <source>
        <dbReference type="ARBA" id="ARBA00022741"/>
    </source>
</evidence>
<dbReference type="PROSITE" id="PS50112">
    <property type="entry name" value="PAS"/>
    <property type="match status" value="1"/>
</dbReference>
<dbReference type="InterPro" id="IPR036097">
    <property type="entry name" value="HisK_dim/P_sf"/>
</dbReference>
<evidence type="ECO:0000256" key="10">
    <source>
        <dbReference type="ARBA" id="ARBA00022840"/>
    </source>
</evidence>
<dbReference type="CDD" id="cd00130">
    <property type="entry name" value="PAS"/>
    <property type="match status" value="1"/>
</dbReference>
<feature type="transmembrane region" description="Helical" evidence="15">
    <location>
        <begin position="234"/>
        <end position="253"/>
    </location>
</feature>
<keyword evidence="11 15" id="KW-1133">Transmembrane helix</keyword>
<dbReference type="EC" id="2.7.13.3" evidence="4"/>
<keyword evidence="12" id="KW-0902">Two-component regulatory system</keyword>
<dbReference type="GO" id="GO:0005524">
    <property type="term" value="F:ATP binding"/>
    <property type="evidence" value="ECO:0007669"/>
    <property type="project" value="UniProtKB-KW"/>
</dbReference>
<protein>
    <recommendedName>
        <fullName evidence="14">Sensor-like histidine kinase SenX3</fullName>
        <ecNumber evidence="4">2.7.13.3</ecNumber>
    </recommendedName>
</protein>
<feature type="domain" description="PAS" evidence="17">
    <location>
        <begin position="342"/>
        <end position="387"/>
    </location>
</feature>
<reference evidence="19" key="1">
    <citation type="submission" date="2016-10" db="EMBL/GenBank/DDBJ databases">
        <authorList>
            <person name="Varghese N."/>
            <person name="Submissions S."/>
        </authorList>
    </citation>
    <scope>NUCLEOTIDE SEQUENCE [LARGE SCALE GENOMIC DNA]</scope>
    <source>
        <strain evidence="19">DSM 22127</strain>
    </source>
</reference>
<dbReference type="PRINTS" id="PR00344">
    <property type="entry name" value="BCTRLSENSOR"/>
</dbReference>
<feature type="transmembrane region" description="Helical" evidence="15">
    <location>
        <begin position="208"/>
        <end position="228"/>
    </location>
</feature>
<dbReference type="Proteomes" id="UP000198859">
    <property type="component" value="Chromosome I"/>
</dbReference>
<dbReference type="InterPro" id="IPR005467">
    <property type="entry name" value="His_kinase_dom"/>
</dbReference>
<feature type="transmembrane region" description="Helical" evidence="15">
    <location>
        <begin position="23"/>
        <end position="41"/>
    </location>
</feature>
<dbReference type="RefSeq" id="WP_091731750.1">
    <property type="nucleotide sequence ID" value="NZ_LT629757.1"/>
</dbReference>
<dbReference type="InterPro" id="IPR004358">
    <property type="entry name" value="Sig_transdc_His_kin-like_C"/>
</dbReference>
<evidence type="ECO:0000313" key="18">
    <source>
        <dbReference type="EMBL" id="SDS99162.1"/>
    </source>
</evidence>
<dbReference type="SUPFAM" id="SSF55874">
    <property type="entry name" value="ATPase domain of HSP90 chaperone/DNA topoisomerase II/histidine kinase"/>
    <property type="match status" value="1"/>
</dbReference>
<proteinExistence type="predicted"/>
<organism evidence="18 19">
    <name type="scientific">Nocardioides scoriae</name>
    <dbReference type="NCBI Taxonomy" id="642780"/>
    <lineage>
        <taxon>Bacteria</taxon>
        <taxon>Bacillati</taxon>
        <taxon>Actinomycetota</taxon>
        <taxon>Actinomycetes</taxon>
        <taxon>Propionibacteriales</taxon>
        <taxon>Nocardioidaceae</taxon>
        <taxon>Nocardioides</taxon>
    </lineage>
</organism>
<evidence type="ECO:0000313" key="19">
    <source>
        <dbReference type="Proteomes" id="UP000198859"/>
    </source>
</evidence>
<dbReference type="OrthoDB" id="9757990at2"/>
<evidence type="ECO:0000256" key="12">
    <source>
        <dbReference type="ARBA" id="ARBA00023012"/>
    </source>
</evidence>
<keyword evidence="10" id="KW-0067">ATP-binding</keyword>
<dbReference type="SUPFAM" id="SSF55785">
    <property type="entry name" value="PYP-like sensor domain (PAS domain)"/>
    <property type="match status" value="1"/>
</dbReference>
<keyword evidence="5" id="KW-0597">Phosphoprotein</keyword>
<feature type="transmembrane region" description="Helical" evidence="15">
    <location>
        <begin position="79"/>
        <end position="100"/>
    </location>
</feature>
<evidence type="ECO:0000259" key="16">
    <source>
        <dbReference type="PROSITE" id="PS50109"/>
    </source>
</evidence>
<gene>
    <name evidence="18" type="ORF">SAMN04488570_3231</name>
</gene>
<dbReference type="InterPro" id="IPR035965">
    <property type="entry name" value="PAS-like_dom_sf"/>
</dbReference>
<dbReference type="GO" id="GO:0000155">
    <property type="term" value="F:phosphorelay sensor kinase activity"/>
    <property type="evidence" value="ECO:0007669"/>
    <property type="project" value="InterPro"/>
</dbReference>
<feature type="transmembrane region" description="Helical" evidence="15">
    <location>
        <begin position="144"/>
        <end position="168"/>
    </location>
</feature>
<dbReference type="NCBIfam" id="TIGR00229">
    <property type="entry name" value="sensory_box"/>
    <property type="match status" value="1"/>
</dbReference>
<keyword evidence="9" id="KW-0418">Kinase</keyword>
<feature type="domain" description="Histidine kinase" evidence="16">
    <location>
        <begin position="472"/>
        <end position="690"/>
    </location>
</feature>
<feature type="transmembrane region" description="Helical" evidence="15">
    <location>
        <begin position="273"/>
        <end position="294"/>
    </location>
</feature>
<dbReference type="SMART" id="SM00388">
    <property type="entry name" value="HisKA"/>
    <property type="match status" value="1"/>
</dbReference>
<evidence type="ECO:0000256" key="7">
    <source>
        <dbReference type="ARBA" id="ARBA00022692"/>
    </source>
</evidence>
<evidence type="ECO:0000256" key="15">
    <source>
        <dbReference type="SAM" id="Phobius"/>
    </source>
</evidence>
<name>A0A1H1WQ72_9ACTN</name>
<dbReference type="Pfam" id="PF13426">
    <property type="entry name" value="PAS_9"/>
    <property type="match status" value="1"/>
</dbReference>
<keyword evidence="6" id="KW-0808">Transferase</keyword>
<dbReference type="InterPro" id="IPR003594">
    <property type="entry name" value="HATPase_dom"/>
</dbReference>
<evidence type="ECO:0000256" key="9">
    <source>
        <dbReference type="ARBA" id="ARBA00022777"/>
    </source>
</evidence>
<keyword evidence="7 15" id="KW-0812">Transmembrane</keyword>
<dbReference type="GO" id="GO:0007234">
    <property type="term" value="P:osmosensory signaling via phosphorelay pathway"/>
    <property type="evidence" value="ECO:0007669"/>
    <property type="project" value="TreeGrafter"/>
</dbReference>
<keyword evidence="8" id="KW-0547">Nucleotide-binding</keyword>
<dbReference type="FunFam" id="3.30.565.10:FF:000006">
    <property type="entry name" value="Sensor histidine kinase WalK"/>
    <property type="match status" value="1"/>
</dbReference>
<sequence>MRAGGPSAQQLLLLAPDRAGRRTALVVATGFVLVGALALLAPDTLAVAVVAQLVGVALCVPAAVLCARAGRVTRARWSAGWWMLAGAAGLWGAGNLVTVVSVGLPGRGINAFIYPLQGAAMLLVLATLLVLPRPRFSRGEAARAWLDVVVLVAGLGLLGSVSLVGQAVEGSTGLVRVFALAYPAATLAMVGLAYELSRRHVYPPRPELALLSASFAAWLVGAAAYTLTPDALVAPAWISWAVGVGTTLLALSAHRVVGRRPESVQLGSRVSRVVLAAPEVVVVVAAVTAVLTGLEHWPQRVLAAVTALAVVVRHLVVSADARRFHWRLQHEVADRTADLRDWTERYATILDTVGDGIVSTDAQGRITFANASARSLLGRTSSELVGREACDALCTVHGAACPFDEALRGVEVVGVDAELRRGDGAVVPVELHASPHAFDVASGSDEPGVVIAFRDVSARLAVEQVKRQFVSSVSHELRTPLTSVRGVLEMFVDGDAGALSPEGHTLVANASRGVERLSRLVDDIIDAEKLATGEFRMQRSRISLGEVLRQTVTALEPLATGAQARIELGPVADVEVWGDADRIEQALVNLVGNAVKFSPPDGVVGVEVETTPDVVLVSVRDQGPGLPADQLEHVFERFHQATGGDATDRGGTGLGLTITRAIVQQHGGRVWVESTEGEGARFTFSLPVAAGARGPGR</sequence>
<dbReference type="SMART" id="SM00387">
    <property type="entry name" value="HATPase_c"/>
    <property type="match status" value="1"/>
</dbReference>
<dbReference type="SUPFAM" id="SSF47384">
    <property type="entry name" value="Homodimeric domain of signal transducing histidine kinase"/>
    <property type="match status" value="1"/>
</dbReference>
<dbReference type="InterPro" id="IPR000014">
    <property type="entry name" value="PAS"/>
</dbReference>
<dbReference type="CDD" id="cd00082">
    <property type="entry name" value="HisKA"/>
    <property type="match status" value="1"/>
</dbReference>
<feature type="transmembrane region" description="Helical" evidence="15">
    <location>
        <begin position="112"/>
        <end position="132"/>
    </location>
</feature>
<dbReference type="PANTHER" id="PTHR42878">
    <property type="entry name" value="TWO-COMPONENT HISTIDINE KINASE"/>
    <property type="match status" value="1"/>
</dbReference>
<evidence type="ECO:0000259" key="17">
    <source>
        <dbReference type="PROSITE" id="PS50112"/>
    </source>
</evidence>
<dbReference type="InterPro" id="IPR003661">
    <property type="entry name" value="HisK_dim/P_dom"/>
</dbReference>
<dbReference type="InterPro" id="IPR036890">
    <property type="entry name" value="HATPase_C_sf"/>
</dbReference>
<dbReference type="GO" id="GO:0030295">
    <property type="term" value="F:protein kinase activator activity"/>
    <property type="evidence" value="ECO:0007669"/>
    <property type="project" value="TreeGrafter"/>
</dbReference>
<feature type="transmembrane region" description="Helical" evidence="15">
    <location>
        <begin position="174"/>
        <end position="196"/>
    </location>
</feature>
<evidence type="ECO:0000256" key="1">
    <source>
        <dbReference type="ARBA" id="ARBA00000085"/>
    </source>
</evidence>
<dbReference type="Gene3D" id="3.30.450.20">
    <property type="entry name" value="PAS domain"/>
    <property type="match status" value="1"/>
</dbReference>
<dbReference type="SMART" id="SM00091">
    <property type="entry name" value="PAS"/>
    <property type="match status" value="1"/>
</dbReference>
<dbReference type="Pfam" id="PF00512">
    <property type="entry name" value="HisKA"/>
    <property type="match status" value="1"/>
</dbReference>
<comment type="subcellular location">
    <subcellularLocation>
        <location evidence="3">Cell membrane</location>
    </subcellularLocation>
    <subcellularLocation>
        <location evidence="2">Membrane</location>
        <topology evidence="2">Multi-pass membrane protein</topology>
    </subcellularLocation>
</comment>
<dbReference type="GO" id="GO:0000156">
    <property type="term" value="F:phosphorelay response regulator activity"/>
    <property type="evidence" value="ECO:0007669"/>
    <property type="project" value="TreeGrafter"/>
</dbReference>
<dbReference type="AlphaFoldDB" id="A0A1H1WQ72"/>
<comment type="catalytic activity">
    <reaction evidence="1">
        <text>ATP + protein L-histidine = ADP + protein N-phospho-L-histidine.</text>
        <dbReference type="EC" id="2.7.13.3"/>
    </reaction>
</comment>
<evidence type="ECO:0000256" key="13">
    <source>
        <dbReference type="ARBA" id="ARBA00023136"/>
    </source>
</evidence>
<dbReference type="PANTHER" id="PTHR42878:SF7">
    <property type="entry name" value="SENSOR HISTIDINE KINASE GLRK"/>
    <property type="match status" value="1"/>
</dbReference>
<keyword evidence="13 15" id="KW-0472">Membrane</keyword>
<dbReference type="GO" id="GO:0005886">
    <property type="term" value="C:plasma membrane"/>
    <property type="evidence" value="ECO:0007669"/>
    <property type="project" value="UniProtKB-SubCell"/>
</dbReference>
<evidence type="ECO:0000256" key="14">
    <source>
        <dbReference type="ARBA" id="ARBA00039401"/>
    </source>
</evidence>
<accession>A0A1H1WQ72</accession>
<dbReference type="Gene3D" id="1.10.287.130">
    <property type="match status" value="1"/>
</dbReference>
<dbReference type="EMBL" id="LT629757">
    <property type="protein sequence ID" value="SDS99162.1"/>
    <property type="molecule type" value="Genomic_DNA"/>
</dbReference>